<feature type="transmembrane region" description="Helical" evidence="6">
    <location>
        <begin position="380"/>
        <end position="407"/>
    </location>
</feature>
<evidence type="ECO:0000256" key="1">
    <source>
        <dbReference type="ARBA" id="ARBA00004651"/>
    </source>
</evidence>
<keyword evidence="4 6" id="KW-1133">Transmembrane helix</keyword>
<feature type="transmembrane region" description="Helical" evidence="6">
    <location>
        <begin position="308"/>
        <end position="328"/>
    </location>
</feature>
<organism evidence="8 9">
    <name type="scientific">Desulfobotulus alkaliphilus</name>
    <dbReference type="NCBI Taxonomy" id="622671"/>
    <lineage>
        <taxon>Bacteria</taxon>
        <taxon>Pseudomonadati</taxon>
        <taxon>Thermodesulfobacteriota</taxon>
        <taxon>Desulfobacteria</taxon>
        <taxon>Desulfobacterales</taxon>
        <taxon>Desulfobacteraceae</taxon>
        <taxon>Desulfobotulus</taxon>
    </lineage>
</organism>
<dbReference type="AlphaFoldDB" id="A0A562RTD0"/>
<feature type="transmembrane region" description="Helical" evidence="6">
    <location>
        <begin position="494"/>
        <end position="513"/>
    </location>
</feature>
<evidence type="ECO:0000313" key="8">
    <source>
        <dbReference type="EMBL" id="TWI72312.1"/>
    </source>
</evidence>
<protein>
    <submittedName>
        <fullName evidence="8">Transporter (NhaC family)</fullName>
    </submittedName>
</protein>
<sequence length="523" mass="55070">MEVIAYDSSAWSLLPPAIAIVLAVLTRKVLISLGVGILVGAMMLCGFSPAATLVYLAGTILSLVWEDGGVNTWNVFIILFLILLGIMTRAIALSGGSRAFGEWAMKRVASRRGARLLTAFLGVFIFIDDYFNSLAVGSISRPVTDRHRVSRAKLAYILDSTAAPVCVISPVSSWGAYIIALIGGVLTAHAFVVPHTPLGTFMSMIPMNYYAIFAIGLVFFTAWTGRAFGPMKVHEERALGGMLYDPERLPIAGNIEAVEDHGKGSVQDLIQPILVLIVATTAAMIWTGAQELGEEPFSLLGAFENTDVAKALVYGGLAGLGVTFGRMLMAGHAAKTYVSSILDGTRAMLPAIWILLFAWTIIIVIKGIQTGTYLAGMIDGTIPLALIPVLIFLISGIMAFATGTSWGTFGIMLPIAGDIAARVAPELLLPVLAAVLAGAVLGDHCSPISDTTILSSTGASCHHMDHVLTQLPYALFAAALAAIAYLVLGLTGSVWAGFAAGGVLFVLAALVVIKKNLGAMTEY</sequence>
<comment type="subcellular location">
    <subcellularLocation>
        <location evidence="1">Cell membrane</location>
        <topology evidence="1">Multi-pass membrane protein</topology>
    </subcellularLocation>
</comment>
<evidence type="ECO:0000256" key="3">
    <source>
        <dbReference type="ARBA" id="ARBA00022692"/>
    </source>
</evidence>
<feature type="transmembrane region" description="Helical" evidence="6">
    <location>
        <begin position="427"/>
        <end position="446"/>
    </location>
</feature>
<feature type="transmembrane region" description="Helical" evidence="6">
    <location>
        <begin position="205"/>
        <end position="223"/>
    </location>
</feature>
<dbReference type="GO" id="GO:0005886">
    <property type="term" value="C:plasma membrane"/>
    <property type="evidence" value="ECO:0007669"/>
    <property type="project" value="UniProtKB-SubCell"/>
</dbReference>
<evidence type="ECO:0000256" key="4">
    <source>
        <dbReference type="ARBA" id="ARBA00022989"/>
    </source>
</evidence>
<dbReference type="PANTHER" id="PTHR43478:SF1">
    <property type="entry name" value="NA+_H+ ANTIPORTER NHAC-LIKE C-TERMINAL DOMAIN-CONTAINING PROTEIN"/>
    <property type="match status" value="1"/>
</dbReference>
<reference evidence="8 9" key="1">
    <citation type="submission" date="2019-07" db="EMBL/GenBank/DDBJ databases">
        <title>Genome sequencing of 100 strains of the haloalkaliphilic chemolithoautotrophic sulfur-oxidizing bacterium Thioalkalivibrio.</title>
        <authorList>
            <person name="Muyzer G."/>
        </authorList>
    </citation>
    <scope>NUCLEOTIDE SEQUENCE [LARGE SCALE GENOMIC DNA]</scope>
    <source>
        <strain evidence="8 9">ASO4-4</strain>
    </source>
</reference>
<feature type="transmembrane region" description="Helical" evidence="6">
    <location>
        <begin position="174"/>
        <end position="193"/>
    </location>
</feature>
<dbReference type="InterPro" id="IPR018461">
    <property type="entry name" value="Na/H_Antiport_NhaC-like_C"/>
</dbReference>
<feature type="transmembrane region" description="Helical" evidence="6">
    <location>
        <begin position="467"/>
        <end position="488"/>
    </location>
</feature>
<feature type="domain" description="Na+/H+ antiporter NhaC-like C-terminal" evidence="7">
    <location>
        <begin position="165"/>
        <end position="490"/>
    </location>
</feature>
<gene>
    <name evidence="8" type="ORF">LZ24_01720</name>
</gene>
<feature type="transmembrane region" description="Helical" evidence="6">
    <location>
        <begin position="113"/>
        <end position="131"/>
    </location>
</feature>
<dbReference type="RefSeq" id="WP_144684512.1">
    <property type="nucleotide sequence ID" value="NZ_VLLC01000011.1"/>
</dbReference>
<keyword evidence="5 6" id="KW-0472">Membrane</keyword>
<evidence type="ECO:0000259" key="7">
    <source>
        <dbReference type="Pfam" id="PF03553"/>
    </source>
</evidence>
<feature type="transmembrane region" description="Helical" evidence="6">
    <location>
        <begin position="73"/>
        <end position="92"/>
    </location>
</feature>
<comment type="caution">
    <text evidence="8">The sequence shown here is derived from an EMBL/GenBank/DDBJ whole genome shotgun (WGS) entry which is preliminary data.</text>
</comment>
<evidence type="ECO:0000256" key="6">
    <source>
        <dbReference type="SAM" id="Phobius"/>
    </source>
</evidence>
<keyword evidence="9" id="KW-1185">Reference proteome</keyword>
<dbReference type="OrthoDB" id="9762978at2"/>
<dbReference type="Pfam" id="PF03553">
    <property type="entry name" value="Na_H_antiporter"/>
    <property type="match status" value="1"/>
</dbReference>
<feature type="transmembrane region" description="Helical" evidence="6">
    <location>
        <begin position="269"/>
        <end position="287"/>
    </location>
</feature>
<keyword evidence="2" id="KW-1003">Cell membrane</keyword>
<dbReference type="Proteomes" id="UP000318307">
    <property type="component" value="Unassembled WGS sequence"/>
</dbReference>
<evidence type="ECO:0000256" key="5">
    <source>
        <dbReference type="ARBA" id="ARBA00023136"/>
    </source>
</evidence>
<evidence type="ECO:0000313" key="9">
    <source>
        <dbReference type="Proteomes" id="UP000318307"/>
    </source>
</evidence>
<evidence type="ECO:0000256" key="2">
    <source>
        <dbReference type="ARBA" id="ARBA00022475"/>
    </source>
</evidence>
<proteinExistence type="predicted"/>
<feature type="transmembrane region" description="Helical" evidence="6">
    <location>
        <begin position="37"/>
        <end position="61"/>
    </location>
</feature>
<name>A0A562RTD0_9BACT</name>
<keyword evidence="3 6" id="KW-0812">Transmembrane</keyword>
<dbReference type="PANTHER" id="PTHR43478">
    <property type="entry name" value="NA+/H+ ANTIPORTER-RELATED"/>
    <property type="match status" value="1"/>
</dbReference>
<feature type="transmembrane region" description="Helical" evidence="6">
    <location>
        <begin position="6"/>
        <end position="25"/>
    </location>
</feature>
<dbReference type="EMBL" id="VLLC01000011">
    <property type="protein sequence ID" value="TWI72312.1"/>
    <property type="molecule type" value="Genomic_DNA"/>
</dbReference>
<feature type="transmembrane region" description="Helical" evidence="6">
    <location>
        <begin position="348"/>
        <end position="368"/>
    </location>
</feature>
<accession>A0A562RTD0</accession>